<proteinExistence type="predicted"/>
<protein>
    <submittedName>
        <fullName evidence="2">Uncharacterized protein</fullName>
    </submittedName>
</protein>
<comment type="caution">
    <text evidence="2">The sequence shown here is derived from an EMBL/GenBank/DDBJ whole genome shotgun (WGS) entry which is preliminary data.</text>
</comment>
<keyword evidence="3" id="KW-1185">Reference proteome</keyword>
<reference evidence="2" key="1">
    <citation type="journal article" date="2020" name="Phytopathology">
        <title>Genome Sequence Resources of Colletotrichum truncatum, C. plurivorum, C. musicola, and C. sojae: Four Species Pathogenic to Soybean (Glycine max).</title>
        <authorList>
            <person name="Rogerio F."/>
            <person name="Boufleur T.R."/>
            <person name="Ciampi-Guillardi M."/>
            <person name="Sukno S.A."/>
            <person name="Thon M.R."/>
            <person name="Massola Junior N.S."/>
            <person name="Baroncelli R."/>
        </authorList>
    </citation>
    <scope>NUCLEOTIDE SEQUENCE</scope>
    <source>
        <strain evidence="2">LFN0074</strain>
    </source>
</reference>
<dbReference type="AlphaFoldDB" id="A0A8H6NUT4"/>
<evidence type="ECO:0000256" key="1">
    <source>
        <dbReference type="SAM" id="MobiDB-lite"/>
    </source>
</evidence>
<accession>A0A8H6NUT4</accession>
<organism evidence="2 3">
    <name type="scientific">Colletotrichum musicola</name>
    <dbReference type="NCBI Taxonomy" id="2175873"/>
    <lineage>
        <taxon>Eukaryota</taxon>
        <taxon>Fungi</taxon>
        <taxon>Dikarya</taxon>
        <taxon>Ascomycota</taxon>
        <taxon>Pezizomycotina</taxon>
        <taxon>Sordariomycetes</taxon>
        <taxon>Hypocreomycetidae</taxon>
        <taxon>Glomerellales</taxon>
        <taxon>Glomerellaceae</taxon>
        <taxon>Colletotrichum</taxon>
        <taxon>Colletotrichum orchidearum species complex</taxon>
    </lineage>
</organism>
<dbReference type="EMBL" id="WIGM01000053">
    <property type="protein sequence ID" value="KAF6843032.1"/>
    <property type="molecule type" value="Genomic_DNA"/>
</dbReference>
<feature type="region of interest" description="Disordered" evidence="1">
    <location>
        <begin position="166"/>
        <end position="204"/>
    </location>
</feature>
<dbReference type="Proteomes" id="UP000639643">
    <property type="component" value="Unassembled WGS sequence"/>
</dbReference>
<name>A0A8H6NUT4_9PEZI</name>
<sequence>MHVVEWMLVCNLHEQQIALRQRNAANTAPSSAGWGMAWETGLESGRRIWYLCEAADGAYFPSFNLSSNIDKNGSLLVIESSRLSSYGGPYPSTIVATPSPSIDTSVADDTDGTNDSSHVEPAPFGHRDVRCHGQIEKAATNADWNRCKQRWLSTPIYVSRQLRYPQRAAASSRRSGRHRGVKETKSDLIITAVRNRPAQERSSP</sequence>
<evidence type="ECO:0000313" key="3">
    <source>
        <dbReference type="Proteomes" id="UP000639643"/>
    </source>
</evidence>
<feature type="region of interest" description="Disordered" evidence="1">
    <location>
        <begin position="97"/>
        <end position="126"/>
    </location>
</feature>
<evidence type="ECO:0000313" key="2">
    <source>
        <dbReference type="EMBL" id="KAF6843032.1"/>
    </source>
</evidence>
<gene>
    <name evidence="2" type="ORF">CMUS01_02528</name>
</gene>